<evidence type="ECO:0000313" key="4">
    <source>
        <dbReference type="Proteomes" id="UP001316087"/>
    </source>
</evidence>
<dbReference type="SMART" id="SM00842">
    <property type="entry name" value="FtsA"/>
    <property type="match status" value="1"/>
</dbReference>
<dbReference type="Gene3D" id="3.30.420.40">
    <property type="match status" value="2"/>
</dbReference>
<feature type="domain" description="SHS2" evidence="2">
    <location>
        <begin position="5"/>
        <end position="202"/>
    </location>
</feature>
<dbReference type="PANTHER" id="PTHR32432">
    <property type="entry name" value="CELL DIVISION PROTEIN FTSA-RELATED"/>
    <property type="match status" value="1"/>
</dbReference>
<evidence type="ECO:0000259" key="2">
    <source>
        <dbReference type="SMART" id="SM00842"/>
    </source>
</evidence>
<evidence type="ECO:0000313" key="3">
    <source>
        <dbReference type="EMBL" id="MCH7322436.1"/>
    </source>
</evidence>
<dbReference type="Pfam" id="PF14450">
    <property type="entry name" value="FtsA"/>
    <property type="match status" value="1"/>
</dbReference>
<accession>A0ABS9UDL6</accession>
<dbReference type="EMBL" id="JAKZFC010000003">
    <property type="protein sequence ID" value="MCH7322436.1"/>
    <property type="molecule type" value="Genomic_DNA"/>
</dbReference>
<dbReference type="Proteomes" id="UP001316087">
    <property type="component" value="Unassembled WGS sequence"/>
</dbReference>
<dbReference type="InterPro" id="IPR043129">
    <property type="entry name" value="ATPase_NBD"/>
</dbReference>
<dbReference type="PROSITE" id="PS50889">
    <property type="entry name" value="S4"/>
    <property type="match status" value="1"/>
</dbReference>
<dbReference type="PANTHER" id="PTHR32432:SF3">
    <property type="entry name" value="ETHANOLAMINE UTILIZATION PROTEIN EUTJ"/>
    <property type="match status" value="1"/>
</dbReference>
<evidence type="ECO:0000256" key="1">
    <source>
        <dbReference type="PROSITE-ProRule" id="PRU00182"/>
    </source>
</evidence>
<dbReference type="RefSeq" id="WP_241369490.1">
    <property type="nucleotide sequence ID" value="NZ_JAKZFC010000003.1"/>
</dbReference>
<keyword evidence="4" id="KW-1185">Reference proteome</keyword>
<organism evidence="3 4">
    <name type="scientific">Solibacillus palustris</name>
    <dbReference type="NCBI Taxonomy" id="2908203"/>
    <lineage>
        <taxon>Bacteria</taxon>
        <taxon>Bacillati</taxon>
        <taxon>Bacillota</taxon>
        <taxon>Bacilli</taxon>
        <taxon>Bacillales</taxon>
        <taxon>Caryophanaceae</taxon>
        <taxon>Solibacillus</taxon>
    </lineage>
</organism>
<dbReference type="InterPro" id="IPR050696">
    <property type="entry name" value="FtsA/MreB"/>
</dbReference>
<reference evidence="3 4" key="1">
    <citation type="submission" date="2022-03" db="EMBL/GenBank/DDBJ databases">
        <authorList>
            <person name="Jo J.-H."/>
            <person name="Im W.-T."/>
        </authorList>
    </citation>
    <scope>NUCLEOTIDE SEQUENCE [LARGE SCALE GENOMIC DNA]</scope>
    <source>
        <strain evidence="3 4">MA9</strain>
    </source>
</reference>
<name>A0ABS9UDL6_9BACL</name>
<dbReference type="SUPFAM" id="SSF53067">
    <property type="entry name" value="Actin-like ATPase domain"/>
    <property type="match status" value="2"/>
</dbReference>
<keyword evidence="1" id="KW-0694">RNA-binding</keyword>
<dbReference type="CDD" id="cd24004">
    <property type="entry name" value="ASKHA_NBD_PilM-like"/>
    <property type="match status" value="1"/>
</dbReference>
<sequence length="718" mass="79337">MTNKLFALDIGTRSVVGIILEQLGDQYHVSDILVKEHKERAMVDGQIHNVLYVAELIKEIKAELEQVHGHLQKVSVAAAGRALKTEQASVTISIKNRPIFTEEDINRLELQAVQQAQQQLLQQKGDAKNNHYYCVGYSVLHFRLDGEEIGSLLDQQGDEATVEVIATFLPRVVVESLLAALKRADLEMEALTLEPIAAINVLIPPTMRRLNVALVDIGAGTSDIAITDKSTVVAYGMVPTAGDEITEALSDHYLLDFPIAETAKRQMHTNDEILIQDILGFDQYFPREEVLQAIYPAIENLAKSIGEEILRLNNQIAPKAVMLVGGGSLTPNLPEEICKILQLPTNRVAVRDVNAIQNLTRAEHIEPTPELVTPIGIAIAAQKAPVHYMSLTVNEQVVRLFELKEMTVGDAFLAANIRAKQLYGKPGHGLSITVNGQSIFVPGEHGQAAQILVNGEAASTKTQIKSGDKIDLIPGLDGADAKVSVREIIDGATIKSITIQENLHMIEPRVHVNGTIVNLDTALVDRDVVMVESIETIEDAFKHTNNLMQLQQFNSYCVHIEGKPLYLPEFSSQPSINGKPVKINYPVQNGDIITFEQSSLPTADQIAAHLDILLEEKVVVTFQNEQVELMKQAREFFVNGHVVESRSTVPNGATIKILEKDMSKWIYQDVFRFSTWQLPTTFKGSFTILRNGQPSMFDAEIFGGDRLEIELSEQTVSQ</sequence>
<protein>
    <submittedName>
        <fullName evidence="3">Pilus assembly protein PilM</fullName>
    </submittedName>
</protein>
<comment type="caution">
    <text evidence="3">The sequence shown here is derived from an EMBL/GenBank/DDBJ whole genome shotgun (WGS) entry which is preliminary data.</text>
</comment>
<proteinExistence type="predicted"/>
<gene>
    <name evidence="3" type="primary">pilM</name>
    <name evidence="3" type="ORF">LZ480_11085</name>
</gene>
<dbReference type="Gene3D" id="3.30.1490.300">
    <property type="match status" value="1"/>
</dbReference>
<dbReference type="InterPro" id="IPR003494">
    <property type="entry name" value="SHS2_FtsA"/>
</dbReference>